<comment type="caution">
    <text evidence="1">The sequence shown here is derived from an EMBL/GenBank/DDBJ whole genome shotgun (WGS) entry which is preliminary data.</text>
</comment>
<gene>
    <name evidence="1" type="ORF">ACN38_g3207</name>
</gene>
<dbReference type="Proteomes" id="UP000037696">
    <property type="component" value="Unassembled WGS sequence"/>
</dbReference>
<reference evidence="1 2" key="1">
    <citation type="submission" date="2015-08" db="EMBL/GenBank/DDBJ databases">
        <title>Genome sequencing of Penicillium nordicum.</title>
        <authorList>
            <person name="Nguyen H.D."/>
            <person name="Seifert K.A."/>
        </authorList>
    </citation>
    <scope>NUCLEOTIDE SEQUENCE [LARGE SCALE GENOMIC DNA]</scope>
    <source>
        <strain evidence="1 2">DAOMC 185683</strain>
    </source>
</reference>
<accession>A0A0N0RZG6</accession>
<organism evidence="1 2">
    <name type="scientific">Penicillium nordicum</name>
    <dbReference type="NCBI Taxonomy" id="229535"/>
    <lineage>
        <taxon>Eukaryota</taxon>
        <taxon>Fungi</taxon>
        <taxon>Dikarya</taxon>
        <taxon>Ascomycota</taxon>
        <taxon>Pezizomycotina</taxon>
        <taxon>Eurotiomycetes</taxon>
        <taxon>Eurotiomycetidae</taxon>
        <taxon>Eurotiales</taxon>
        <taxon>Aspergillaceae</taxon>
        <taxon>Penicillium</taxon>
    </lineage>
</organism>
<evidence type="ECO:0000313" key="2">
    <source>
        <dbReference type="Proteomes" id="UP000037696"/>
    </source>
</evidence>
<dbReference type="AlphaFoldDB" id="A0A0N0RZG6"/>
<proteinExistence type="predicted"/>
<name>A0A0N0RZG6_9EURO</name>
<dbReference type="EMBL" id="LHQQ01000037">
    <property type="protein sequence ID" value="KOS45879.1"/>
    <property type="molecule type" value="Genomic_DNA"/>
</dbReference>
<keyword evidence="2" id="KW-1185">Reference proteome</keyword>
<evidence type="ECO:0000313" key="1">
    <source>
        <dbReference type="EMBL" id="KOS45879.1"/>
    </source>
</evidence>
<protein>
    <submittedName>
        <fullName evidence="1">Uncharacterized protein</fullName>
    </submittedName>
</protein>
<sequence length="67" mass="7763">MDMYPTIRIAPMSKQIVTSDLSAHIGRRLWIHRWVFTVGTRQEGGETHMAKTCETFNQVRQDTSRGQ</sequence>